<reference evidence="1" key="1">
    <citation type="submission" date="2022-03" db="EMBL/GenBank/DDBJ databases">
        <authorList>
            <person name="Martin C."/>
        </authorList>
    </citation>
    <scope>NUCLEOTIDE SEQUENCE</scope>
</reference>
<accession>A0A8J1U6H7</accession>
<evidence type="ECO:0000313" key="2">
    <source>
        <dbReference type="Proteomes" id="UP000749559"/>
    </source>
</evidence>
<dbReference type="OrthoDB" id="6160741at2759"/>
<evidence type="ECO:0000313" key="1">
    <source>
        <dbReference type="EMBL" id="CAH1795100.1"/>
    </source>
</evidence>
<dbReference type="AlphaFoldDB" id="A0A8J1U6H7"/>
<keyword evidence="2" id="KW-1185">Reference proteome</keyword>
<protein>
    <submittedName>
        <fullName evidence="1">Uncharacterized protein</fullName>
    </submittedName>
</protein>
<comment type="caution">
    <text evidence="1">The sequence shown here is derived from an EMBL/GenBank/DDBJ whole genome shotgun (WGS) entry which is preliminary data.</text>
</comment>
<sequence>MCEVTGQGYGFINIKHGELYKMLASTYSLTENQSWVSESNRVSQISLSHKTLSQSQPGSSTLTTEILTAVCRAIESYLSQSEKYEYIGEKDHNENPMSSYPLGTISLHWSSHGTSVWLRIGAPICTTDIDLSFAVENMSLTHRRCVMVGEKGVTCFVCIDRAAHWTESLIHQGLQDDTNTRTLSTNHHHLFLTLKYIKHLIETNLKIKTISSSYSYKMLLHQHQRGCQNENVGQCFEDIVNRFYTYEKQNIDTIETNTYTTHWLKEIPDINYPKRMIKLYNFVDCAALLWIMQHVKHTTETSWWNMLLNEDLKPEDIKEGHMLYSLLDILQQVDAFGDNIVLKKGSVLDVEWLHEDNTKTIYRWIKNWDSDLDSDSLYTQDSDYE</sequence>
<organism evidence="1 2">
    <name type="scientific">Owenia fusiformis</name>
    <name type="common">Polychaete worm</name>
    <dbReference type="NCBI Taxonomy" id="6347"/>
    <lineage>
        <taxon>Eukaryota</taxon>
        <taxon>Metazoa</taxon>
        <taxon>Spiralia</taxon>
        <taxon>Lophotrochozoa</taxon>
        <taxon>Annelida</taxon>
        <taxon>Polychaeta</taxon>
        <taxon>Sedentaria</taxon>
        <taxon>Canalipalpata</taxon>
        <taxon>Sabellida</taxon>
        <taxon>Oweniida</taxon>
        <taxon>Oweniidae</taxon>
        <taxon>Owenia</taxon>
    </lineage>
</organism>
<dbReference type="Proteomes" id="UP000749559">
    <property type="component" value="Unassembled WGS sequence"/>
</dbReference>
<name>A0A8J1U6H7_OWEFU</name>
<dbReference type="EMBL" id="CAIIXF020000009">
    <property type="protein sequence ID" value="CAH1795100.1"/>
    <property type="molecule type" value="Genomic_DNA"/>
</dbReference>
<proteinExistence type="predicted"/>
<gene>
    <name evidence="1" type="ORF">OFUS_LOCUS19687</name>
</gene>